<dbReference type="EMBL" id="FMVC01000006">
    <property type="protein sequence ID" value="SCY85164.1"/>
    <property type="molecule type" value="Genomic_DNA"/>
</dbReference>
<dbReference type="EMBL" id="CP016907">
    <property type="protein sequence ID" value="AOC95308.1"/>
    <property type="molecule type" value="Genomic_DNA"/>
</dbReference>
<dbReference type="GO" id="GO:0008168">
    <property type="term" value="F:methyltransferase activity"/>
    <property type="evidence" value="ECO:0007669"/>
    <property type="project" value="UniProtKB-KW"/>
</dbReference>
<evidence type="ECO:0000313" key="4">
    <source>
        <dbReference type="Proteomes" id="UP000199307"/>
    </source>
</evidence>
<dbReference type="AlphaFoldDB" id="A0AAC9D1Z5"/>
<proteinExistence type="predicted"/>
<name>A0AAC9D1Z5_9FLAO</name>
<dbReference type="GO" id="GO:0032259">
    <property type="term" value="P:methylation"/>
    <property type="evidence" value="ECO:0007669"/>
    <property type="project" value="UniProtKB-KW"/>
</dbReference>
<gene>
    <name evidence="1" type="ORF">BB050_02192</name>
    <name evidence="2" type="ORF">SAMN02927916_3638</name>
</gene>
<dbReference type="Proteomes" id="UP000093276">
    <property type="component" value="Chromosome"/>
</dbReference>
<dbReference type="InterPro" id="IPR029063">
    <property type="entry name" value="SAM-dependent_MTases_sf"/>
</dbReference>
<dbReference type="Proteomes" id="UP000199307">
    <property type="component" value="Unassembled WGS sequence"/>
</dbReference>
<organism evidence="1 3">
    <name type="scientific">Flavobacterium anhuiense</name>
    <dbReference type="NCBI Taxonomy" id="459526"/>
    <lineage>
        <taxon>Bacteria</taxon>
        <taxon>Pseudomonadati</taxon>
        <taxon>Bacteroidota</taxon>
        <taxon>Flavobacteriia</taxon>
        <taxon>Flavobacteriales</taxon>
        <taxon>Flavobacteriaceae</taxon>
        <taxon>Flavobacterium</taxon>
    </lineage>
</organism>
<evidence type="ECO:0000313" key="3">
    <source>
        <dbReference type="Proteomes" id="UP000093276"/>
    </source>
</evidence>
<accession>A0AAC9D1Z5</accession>
<dbReference type="GeneID" id="32308071"/>
<protein>
    <submittedName>
        <fullName evidence="2">Methyltransferase domain-containing protein</fullName>
    </submittedName>
</protein>
<evidence type="ECO:0000313" key="2">
    <source>
        <dbReference type="EMBL" id="SCY85164.1"/>
    </source>
</evidence>
<keyword evidence="2" id="KW-0808">Transferase</keyword>
<keyword evidence="4" id="KW-1185">Reference proteome</keyword>
<reference evidence="1 3" key="1">
    <citation type="submission" date="2016-08" db="EMBL/GenBank/DDBJ databases">
        <title>Complete genome sequence of Flavobacterium johnsoniae strain GSE09, a volatile-producing biocontrol agent isolated from cucumber (Cucumis sativus).</title>
        <authorList>
            <person name="Jeong J.-J."/>
            <person name="Oh J.Y."/>
            <person name="Jim Y.J."/>
            <person name="Sang M.K."/>
            <person name="Kim K.D."/>
        </authorList>
    </citation>
    <scope>NUCLEOTIDE SEQUENCE [LARGE SCALE GENOMIC DNA]</scope>
    <source>
        <strain evidence="1 3">GSE09</strain>
    </source>
</reference>
<evidence type="ECO:0000313" key="1">
    <source>
        <dbReference type="EMBL" id="AOC95308.1"/>
    </source>
</evidence>
<keyword evidence="2" id="KW-0489">Methyltransferase</keyword>
<sequence length="474" mass="56262">MDNIQYSHKSMIDDFGRVFFYNNRVFRQISKEKQNTCLELLNSDMFKELAKKELIPQTFVSDEFPESKQLILEHERLVESLQHEWTFQMFKDAALMVLEINDICNKYGYELKDAHTLNVLFNNNKPVFVDIGSIDVIRSKNHWIAYEEFLNSFFIPLLFWSKNELLIVRKLLESNFHRMFTIPYQNIEESGLYKLLLVDRYNFSFRKKVLFSSRKHITIVSFLVKATNKILKIIFNKKSKLFRYDLKVNRLTDNFPKKEIKNNIDLLSKSIVDSQWKGYHGKFYNDIENVNYSYRFKRLLEIINELRDVETVIDLAGNEGYFSFLLSKEMNLKKIILVDYDENAINEAYLNSKKLNVNNVTPLLLNFMFTPDLLGTSKRLKSDLAVSLAVTHHLILTGKFSLAAIFERLIMFSNKYVIVEFMPLGLWSIETKIKQVLPEWYTIEWFRDEFIKSFSLIIEEQLEENRIVFVGKIK</sequence>
<dbReference type="SUPFAM" id="SSF53335">
    <property type="entry name" value="S-adenosyl-L-methionine-dependent methyltransferases"/>
    <property type="match status" value="2"/>
</dbReference>
<dbReference type="KEGG" id="fjg:BB050_02192"/>
<reference evidence="2 4" key="2">
    <citation type="submission" date="2016-10" db="EMBL/GenBank/DDBJ databases">
        <authorList>
            <person name="Varghese N."/>
            <person name="Submissions S."/>
        </authorList>
    </citation>
    <scope>NUCLEOTIDE SEQUENCE [LARGE SCALE GENOMIC DNA]</scope>
    <source>
        <strain evidence="2 4">CGMCC 1.6859</strain>
    </source>
</reference>
<dbReference type="Gene3D" id="3.40.50.150">
    <property type="entry name" value="Vaccinia Virus protein VP39"/>
    <property type="match status" value="1"/>
</dbReference>
<dbReference type="RefSeq" id="WP_066033569.1">
    <property type="nucleotide sequence ID" value="NZ_CP016907.1"/>
</dbReference>